<comment type="caution">
    <text evidence="3">The sequence shown here is derived from an EMBL/GenBank/DDBJ whole genome shotgun (WGS) entry which is preliminary data.</text>
</comment>
<sequence length="516" mass="56552">MVTTRIIAIDIRTLHFSEWALCIAATLMDFNLSVGGVSHWLDALPFDHAASTPEADGQRTRKRRASFRHSESRKRERHPISPPASQAARKASSSNSTAPAMAPSTPNKSPGKRPASDGTMADTDQTPRVSKASASKGQATSAPSLSSSQSDAAYSHDSKRSRRSQSPSKLFPLYGTHGHRLVRGSLSMTAPSDPLSPALRDFLGDVNDVAGRHCIMPQRIKAALAEHLAASGQFDRLHEYMFFDDATSPWSEQTRHDRRTGEELVRRASHVALRSSDCSRMLSDESAWNNLVHSPLLDMLLYDMRDGPGQEILDFLPCTTTCIDPAYHRFPDAASRIDYVLQLLPERDPDINKSYEALALGMAPCFNCTADRLLQQYPLAVSIETKRYGGNAAKGEQQLGIWHAAHWEFLASRVSAEAIDDLGFLPGVVVQGHTWSLVITVRRQATTIVLCSVEFGNTSSTVGVFQVLAGLRRLRSWSIDVMWPWCKQYLPGLSNHSSGGKQTCAAADGEKTILGG</sequence>
<dbReference type="OrthoDB" id="4161186at2759"/>
<feature type="domain" description="PD-(D/E)XK nuclease-like" evidence="2">
    <location>
        <begin position="244"/>
        <end position="483"/>
    </location>
</feature>
<feature type="compositionally biased region" description="Polar residues" evidence="1">
    <location>
        <begin position="91"/>
        <end position="108"/>
    </location>
</feature>
<evidence type="ECO:0000259" key="2">
    <source>
        <dbReference type="Pfam" id="PF20516"/>
    </source>
</evidence>
<evidence type="ECO:0000313" key="4">
    <source>
        <dbReference type="Proteomes" id="UP000696573"/>
    </source>
</evidence>
<dbReference type="InterPro" id="IPR046797">
    <property type="entry name" value="PDDEXK_12"/>
</dbReference>
<accession>A0A9N9YIQ0</accession>
<reference evidence="3" key="1">
    <citation type="submission" date="2021-10" db="EMBL/GenBank/DDBJ databases">
        <authorList>
            <person name="Piombo E."/>
        </authorList>
    </citation>
    <scope>NUCLEOTIDE SEQUENCE</scope>
</reference>
<dbReference type="EMBL" id="CABFNQ020000709">
    <property type="protein sequence ID" value="CAH0025283.1"/>
    <property type="molecule type" value="Genomic_DNA"/>
</dbReference>
<evidence type="ECO:0000256" key="1">
    <source>
        <dbReference type="SAM" id="MobiDB-lite"/>
    </source>
</evidence>
<organism evidence="3 4">
    <name type="scientific">Clonostachys rhizophaga</name>
    <dbReference type="NCBI Taxonomy" id="160324"/>
    <lineage>
        <taxon>Eukaryota</taxon>
        <taxon>Fungi</taxon>
        <taxon>Dikarya</taxon>
        <taxon>Ascomycota</taxon>
        <taxon>Pezizomycotina</taxon>
        <taxon>Sordariomycetes</taxon>
        <taxon>Hypocreomycetidae</taxon>
        <taxon>Hypocreales</taxon>
        <taxon>Bionectriaceae</taxon>
        <taxon>Clonostachys</taxon>
    </lineage>
</organism>
<feature type="compositionally biased region" description="Low complexity" evidence="1">
    <location>
        <begin position="139"/>
        <end position="155"/>
    </location>
</feature>
<feature type="region of interest" description="Disordered" evidence="1">
    <location>
        <begin position="49"/>
        <end position="175"/>
    </location>
</feature>
<name>A0A9N9YIQ0_9HYPO</name>
<keyword evidence="4" id="KW-1185">Reference proteome</keyword>
<dbReference type="AlphaFoldDB" id="A0A9N9YIQ0"/>
<feature type="compositionally biased region" description="Polar residues" evidence="1">
    <location>
        <begin position="122"/>
        <end position="138"/>
    </location>
</feature>
<evidence type="ECO:0000313" key="3">
    <source>
        <dbReference type="EMBL" id="CAH0025283.1"/>
    </source>
</evidence>
<gene>
    <name evidence="3" type="ORF">CRHIZ90672A_00015817</name>
</gene>
<dbReference type="Pfam" id="PF20516">
    <property type="entry name" value="PDDEXK_12"/>
    <property type="match status" value="1"/>
</dbReference>
<proteinExistence type="predicted"/>
<protein>
    <recommendedName>
        <fullName evidence="2">PD-(D/E)XK nuclease-like domain-containing protein</fullName>
    </recommendedName>
</protein>
<dbReference type="Proteomes" id="UP000696573">
    <property type="component" value="Unassembled WGS sequence"/>
</dbReference>